<evidence type="ECO:0000256" key="11">
    <source>
        <dbReference type="SAM" id="Phobius"/>
    </source>
</evidence>
<evidence type="ECO:0000313" key="13">
    <source>
        <dbReference type="EMBL" id="MDT0350984.1"/>
    </source>
</evidence>
<keyword evidence="5 11" id="KW-0812">Transmembrane</keyword>
<proteinExistence type="inferred from homology"/>
<keyword evidence="6" id="KW-0378">Hydrolase</keyword>
<keyword evidence="4 13" id="KW-0645">Protease</keyword>
<dbReference type="PANTHER" id="PTHR42837">
    <property type="entry name" value="REGULATOR OF SIGMA-E PROTEASE RSEP"/>
    <property type="match status" value="1"/>
</dbReference>
<comment type="caution">
    <text evidence="13">The sequence shown here is derived from an EMBL/GenBank/DDBJ whole genome shotgun (WGS) entry which is preliminary data.</text>
</comment>
<evidence type="ECO:0000259" key="12">
    <source>
        <dbReference type="PROSITE" id="PS50106"/>
    </source>
</evidence>
<dbReference type="EMBL" id="JAVREJ010000010">
    <property type="protein sequence ID" value="MDT0350984.1"/>
    <property type="molecule type" value="Genomic_DNA"/>
</dbReference>
<dbReference type="Gene3D" id="2.30.42.10">
    <property type="match status" value="1"/>
</dbReference>
<dbReference type="GO" id="GO:0006508">
    <property type="term" value="P:proteolysis"/>
    <property type="evidence" value="ECO:0007669"/>
    <property type="project" value="UniProtKB-KW"/>
</dbReference>
<evidence type="ECO:0000256" key="7">
    <source>
        <dbReference type="ARBA" id="ARBA00022833"/>
    </source>
</evidence>
<organism evidence="13 14">
    <name type="scientific">Pseudonocardia charpentierae</name>
    <dbReference type="NCBI Taxonomy" id="3075545"/>
    <lineage>
        <taxon>Bacteria</taxon>
        <taxon>Bacillati</taxon>
        <taxon>Actinomycetota</taxon>
        <taxon>Actinomycetes</taxon>
        <taxon>Pseudonocardiales</taxon>
        <taxon>Pseudonocardiaceae</taxon>
        <taxon>Pseudonocardia</taxon>
    </lineage>
</organism>
<dbReference type="GO" id="GO:0008233">
    <property type="term" value="F:peptidase activity"/>
    <property type="evidence" value="ECO:0007669"/>
    <property type="project" value="UniProtKB-KW"/>
</dbReference>
<evidence type="ECO:0000256" key="1">
    <source>
        <dbReference type="ARBA" id="ARBA00001947"/>
    </source>
</evidence>
<dbReference type="InterPro" id="IPR036034">
    <property type="entry name" value="PDZ_sf"/>
</dbReference>
<dbReference type="InterPro" id="IPR001478">
    <property type="entry name" value="PDZ"/>
</dbReference>
<dbReference type="SUPFAM" id="SSF50156">
    <property type="entry name" value="PDZ domain-like"/>
    <property type="match status" value="1"/>
</dbReference>
<dbReference type="RefSeq" id="WP_311557068.1">
    <property type="nucleotide sequence ID" value="NZ_JAVREJ010000010.1"/>
</dbReference>
<keyword evidence="10 11" id="KW-0472">Membrane</keyword>
<evidence type="ECO:0000256" key="9">
    <source>
        <dbReference type="ARBA" id="ARBA00023049"/>
    </source>
</evidence>
<evidence type="ECO:0000256" key="5">
    <source>
        <dbReference type="ARBA" id="ARBA00022692"/>
    </source>
</evidence>
<dbReference type="PANTHER" id="PTHR42837:SF2">
    <property type="entry name" value="MEMBRANE METALLOPROTEASE ARASP2, CHLOROPLASTIC-RELATED"/>
    <property type="match status" value="1"/>
</dbReference>
<feature type="domain" description="PDZ" evidence="12">
    <location>
        <begin position="153"/>
        <end position="203"/>
    </location>
</feature>
<sequence>MLFVLGVVLFALGIAVSIALHEAGHMWTAKAFGMRVRRYFIGFGPKVFSFTRGETEYGLKAIPAGGFCDIAGMTALDEVTPDEAPRAFFRKPTWQRVVVLSAGSITHFLIGMVLVYALAVAAGLPNLRNTPVVGELSCAANQVSPTALAPCGPGVPAPAQAAGLQTGDRLVSVAGTPTPTWPDAVTAIRAATGPTPMVVERGGQEIGLTVDVARVTRLDAAGAAATVGAIGAGQQAIFEYNPLTAVPATLDFTGQMFVNVGQGIMSFPERIPALWTALSGGERDENTPVSVVGASIIGGDAAERGLWEYFILLLALLNFFVGVFNLLPLLPLDGGHIAVNLYERVRDIVRARLGKSKMPPVDYTRLLPLTYFVILVGGAVSLLTLAADIVNPIRLG</sequence>
<evidence type="ECO:0000256" key="6">
    <source>
        <dbReference type="ARBA" id="ARBA00022801"/>
    </source>
</evidence>
<keyword evidence="14" id="KW-1185">Reference proteome</keyword>
<keyword evidence="8 11" id="KW-1133">Transmembrane helix</keyword>
<feature type="transmembrane region" description="Helical" evidence="11">
    <location>
        <begin position="306"/>
        <end position="327"/>
    </location>
</feature>
<name>A0ABU2NCJ0_9PSEU</name>
<dbReference type="Proteomes" id="UP001183202">
    <property type="component" value="Unassembled WGS sequence"/>
</dbReference>
<evidence type="ECO:0000256" key="3">
    <source>
        <dbReference type="ARBA" id="ARBA00007931"/>
    </source>
</evidence>
<accession>A0ABU2NCJ0</accession>
<gene>
    <name evidence="13" type="ORF">RM445_15755</name>
</gene>
<dbReference type="Pfam" id="PF02163">
    <property type="entry name" value="Peptidase_M50"/>
    <property type="match status" value="1"/>
</dbReference>
<evidence type="ECO:0000313" key="14">
    <source>
        <dbReference type="Proteomes" id="UP001183202"/>
    </source>
</evidence>
<dbReference type="PROSITE" id="PS50106">
    <property type="entry name" value="PDZ"/>
    <property type="match status" value="1"/>
</dbReference>
<feature type="transmembrane region" description="Helical" evidence="11">
    <location>
        <begin position="369"/>
        <end position="390"/>
    </location>
</feature>
<dbReference type="InterPro" id="IPR008915">
    <property type="entry name" value="Peptidase_M50"/>
</dbReference>
<dbReference type="InterPro" id="IPR004387">
    <property type="entry name" value="Pept_M50_Zn"/>
</dbReference>
<comment type="cofactor">
    <cofactor evidence="1">
        <name>Zn(2+)</name>
        <dbReference type="ChEBI" id="CHEBI:29105"/>
    </cofactor>
</comment>
<reference evidence="14" key="1">
    <citation type="submission" date="2023-07" db="EMBL/GenBank/DDBJ databases">
        <title>30 novel species of actinomycetes from the DSMZ collection.</title>
        <authorList>
            <person name="Nouioui I."/>
        </authorList>
    </citation>
    <scope>NUCLEOTIDE SEQUENCE [LARGE SCALE GENOMIC DNA]</scope>
    <source>
        <strain evidence="14">DSM 45834</strain>
    </source>
</reference>
<evidence type="ECO:0000256" key="8">
    <source>
        <dbReference type="ARBA" id="ARBA00022989"/>
    </source>
</evidence>
<protein>
    <submittedName>
        <fullName evidence="13">Site-2 protease family protein</fullName>
    </submittedName>
</protein>
<evidence type="ECO:0000256" key="4">
    <source>
        <dbReference type="ARBA" id="ARBA00022670"/>
    </source>
</evidence>
<comment type="similarity">
    <text evidence="3">Belongs to the peptidase M50B family.</text>
</comment>
<keyword evidence="9" id="KW-0482">Metalloprotease</keyword>
<comment type="subcellular location">
    <subcellularLocation>
        <location evidence="2">Membrane</location>
        <topology evidence="2">Multi-pass membrane protein</topology>
    </subcellularLocation>
</comment>
<evidence type="ECO:0000256" key="2">
    <source>
        <dbReference type="ARBA" id="ARBA00004141"/>
    </source>
</evidence>
<dbReference type="CDD" id="cd06163">
    <property type="entry name" value="S2P-M50_PDZ_RseP-like"/>
    <property type="match status" value="1"/>
</dbReference>
<feature type="transmembrane region" description="Helical" evidence="11">
    <location>
        <begin position="97"/>
        <end position="119"/>
    </location>
</feature>
<keyword evidence="7" id="KW-0862">Zinc</keyword>
<evidence type="ECO:0000256" key="10">
    <source>
        <dbReference type="ARBA" id="ARBA00023136"/>
    </source>
</evidence>